<evidence type="ECO:0000256" key="5">
    <source>
        <dbReference type="ARBA" id="ARBA00022800"/>
    </source>
</evidence>
<feature type="active site" description="GMP-histidine intermediate" evidence="9">
    <location>
        <position position="403"/>
    </location>
</feature>
<proteinExistence type="predicted"/>
<reference evidence="12 13" key="2">
    <citation type="submission" date="2018-07" db="EMBL/GenBank/DDBJ databases">
        <title>Pontibacter sp. 2b14 genomic sequence and assembly.</title>
        <authorList>
            <person name="Du Z.-J."/>
        </authorList>
    </citation>
    <scope>NUCLEOTIDE SEQUENCE [LARGE SCALE GENOMIC DNA]</scope>
    <source>
        <strain evidence="12 13">2b14</strain>
    </source>
</reference>
<dbReference type="InterPro" id="IPR052915">
    <property type="entry name" value="RtcB-like"/>
</dbReference>
<dbReference type="InterPro" id="IPR036025">
    <property type="entry name" value="RtcB-like_sf"/>
</dbReference>
<feature type="binding site" evidence="11">
    <location>
        <position position="235"/>
    </location>
    <ligand>
        <name>Mn(2+)</name>
        <dbReference type="ChEBI" id="CHEBI:29035"/>
        <label>1</label>
    </ligand>
</feature>
<dbReference type="GO" id="GO:0006396">
    <property type="term" value="P:RNA processing"/>
    <property type="evidence" value="ECO:0007669"/>
    <property type="project" value="InterPro"/>
</dbReference>
<dbReference type="SUPFAM" id="SSF103365">
    <property type="entry name" value="Hypothetical protein PH1602"/>
    <property type="match status" value="1"/>
</dbReference>
<dbReference type="PANTHER" id="PTHR43749">
    <property type="entry name" value="RNA-SPLICING LIGASE RTCB"/>
    <property type="match status" value="1"/>
</dbReference>
<dbReference type="GO" id="GO:0042245">
    <property type="term" value="P:RNA repair"/>
    <property type="evidence" value="ECO:0007669"/>
    <property type="project" value="UniProtKB-KW"/>
</dbReference>
<reference evidence="12 13" key="1">
    <citation type="submission" date="2018-06" db="EMBL/GenBank/DDBJ databases">
        <authorList>
            <person name="Liu Z.-W."/>
        </authorList>
    </citation>
    <scope>NUCLEOTIDE SEQUENCE [LARGE SCALE GENOMIC DNA]</scope>
    <source>
        <strain evidence="12 13">2b14</strain>
    </source>
</reference>
<dbReference type="GO" id="GO:0170057">
    <property type="term" value="F:RNA ligase (GTP) activity"/>
    <property type="evidence" value="ECO:0007669"/>
    <property type="project" value="UniProtKB-EC"/>
</dbReference>
<evidence type="ECO:0000256" key="10">
    <source>
        <dbReference type="PIRSR" id="PIRSR601233-2"/>
    </source>
</evidence>
<dbReference type="Pfam" id="PF01139">
    <property type="entry name" value="RtcB"/>
    <property type="match status" value="2"/>
</dbReference>
<keyword evidence="2" id="KW-0436">Ligase</keyword>
<comment type="cofactor">
    <cofactor evidence="11">
        <name>Mn(2+)</name>
        <dbReference type="ChEBI" id="CHEBI:29035"/>
    </cofactor>
    <text evidence="11">Binds 2 manganese ions per subunit.</text>
</comment>
<evidence type="ECO:0000256" key="2">
    <source>
        <dbReference type="ARBA" id="ARBA00022598"/>
    </source>
</evidence>
<dbReference type="GO" id="GO:0006281">
    <property type="term" value="P:DNA repair"/>
    <property type="evidence" value="ECO:0007669"/>
    <property type="project" value="TreeGrafter"/>
</dbReference>
<accession>A0A364RF15</accession>
<keyword evidence="5" id="KW-0692">RNA repair</keyword>
<feature type="binding site" evidence="10">
    <location>
        <begin position="379"/>
        <end position="382"/>
    </location>
    <ligand>
        <name>GMP</name>
        <dbReference type="ChEBI" id="CHEBI:58115"/>
    </ligand>
</feature>
<evidence type="ECO:0000256" key="1">
    <source>
        <dbReference type="ARBA" id="ARBA00012726"/>
    </source>
</evidence>
<keyword evidence="4 10" id="KW-0547">Nucleotide-binding</keyword>
<name>A0A364RF15_9BACT</name>
<feature type="binding site" evidence="10">
    <location>
        <begin position="234"/>
        <end position="238"/>
    </location>
    <ligand>
        <name>GMP</name>
        <dbReference type="ChEBI" id="CHEBI:58115"/>
    </ligand>
</feature>
<dbReference type="EMBL" id="QMDV01000002">
    <property type="protein sequence ID" value="RAU82889.1"/>
    <property type="molecule type" value="Genomic_DNA"/>
</dbReference>
<keyword evidence="7 11" id="KW-0464">Manganese</keyword>
<dbReference type="GO" id="GO:0005525">
    <property type="term" value="F:GTP binding"/>
    <property type="evidence" value="ECO:0007669"/>
    <property type="project" value="UniProtKB-KW"/>
</dbReference>
<comment type="caution">
    <text evidence="12">The sequence shown here is derived from an EMBL/GenBank/DDBJ whole genome shotgun (WGS) entry which is preliminary data.</text>
</comment>
<dbReference type="OrthoDB" id="9802323at2"/>
<evidence type="ECO:0000256" key="8">
    <source>
        <dbReference type="ARBA" id="ARBA00047746"/>
    </source>
</evidence>
<feature type="binding site" evidence="10">
    <location>
        <begin position="346"/>
        <end position="347"/>
    </location>
    <ligand>
        <name>GMP</name>
        <dbReference type="ChEBI" id="CHEBI:58115"/>
    </ligand>
</feature>
<dbReference type="AlphaFoldDB" id="A0A364RF15"/>
<gene>
    <name evidence="12" type="ORF">DP923_06475</name>
</gene>
<dbReference type="Proteomes" id="UP000251692">
    <property type="component" value="Unassembled WGS sequence"/>
</dbReference>
<feature type="binding site" evidence="11">
    <location>
        <position position="264"/>
    </location>
    <ligand>
        <name>Mn(2+)</name>
        <dbReference type="ChEBI" id="CHEBI:29035"/>
        <label>2</label>
    </ligand>
</feature>
<evidence type="ECO:0000256" key="3">
    <source>
        <dbReference type="ARBA" id="ARBA00022723"/>
    </source>
</evidence>
<evidence type="ECO:0000256" key="9">
    <source>
        <dbReference type="PIRSR" id="PIRSR601233-1"/>
    </source>
</evidence>
<protein>
    <recommendedName>
        <fullName evidence="1">3'-phosphate/5'-hydroxy nucleic acid ligase</fullName>
        <ecNumber evidence="1">6.5.1.8</ecNumber>
    </recommendedName>
</protein>
<evidence type="ECO:0000256" key="11">
    <source>
        <dbReference type="PIRSR" id="PIRSR601233-3"/>
    </source>
</evidence>
<dbReference type="PANTHER" id="PTHR43749:SF2">
    <property type="entry name" value="RNA-SPLICING LIGASE RTCB"/>
    <property type="match status" value="1"/>
</dbReference>
<evidence type="ECO:0000313" key="13">
    <source>
        <dbReference type="Proteomes" id="UP000251692"/>
    </source>
</evidence>
<feature type="binding site" evidence="11">
    <location>
        <position position="346"/>
    </location>
    <ligand>
        <name>Mn(2+)</name>
        <dbReference type="ChEBI" id="CHEBI:29035"/>
        <label>2</label>
    </ligand>
</feature>
<feature type="binding site" evidence="10">
    <location>
        <begin position="403"/>
        <end position="406"/>
    </location>
    <ligand>
        <name>GMP</name>
        <dbReference type="ChEBI" id="CHEBI:58115"/>
    </ligand>
</feature>
<evidence type="ECO:0000256" key="4">
    <source>
        <dbReference type="ARBA" id="ARBA00022741"/>
    </source>
</evidence>
<evidence type="ECO:0000256" key="7">
    <source>
        <dbReference type="ARBA" id="ARBA00023211"/>
    </source>
</evidence>
<dbReference type="InterPro" id="IPR001233">
    <property type="entry name" value="RtcB"/>
</dbReference>
<keyword evidence="13" id="KW-1185">Reference proteome</keyword>
<dbReference type="Gene3D" id="3.90.1860.10">
    <property type="entry name" value="tRNA-splicing ligase RtcB"/>
    <property type="match status" value="1"/>
</dbReference>
<evidence type="ECO:0000313" key="12">
    <source>
        <dbReference type="EMBL" id="RAU82889.1"/>
    </source>
</evidence>
<dbReference type="EC" id="6.5.1.8" evidence="1"/>
<dbReference type="GO" id="GO:0030145">
    <property type="term" value="F:manganese ion binding"/>
    <property type="evidence" value="ECO:0007669"/>
    <property type="project" value="TreeGrafter"/>
</dbReference>
<keyword evidence="6 10" id="KW-0342">GTP-binding</keyword>
<dbReference type="GO" id="GO:0003909">
    <property type="term" value="F:DNA ligase activity"/>
    <property type="evidence" value="ECO:0007669"/>
    <property type="project" value="TreeGrafter"/>
</dbReference>
<keyword evidence="3 11" id="KW-0479">Metal-binding</keyword>
<evidence type="ECO:0000256" key="6">
    <source>
        <dbReference type="ARBA" id="ARBA00023134"/>
    </source>
</evidence>
<dbReference type="RefSeq" id="WP_112305038.1">
    <property type="nucleotide sequence ID" value="NZ_QMDV01000002.1"/>
</dbReference>
<organism evidence="12 13">
    <name type="scientific">Pontibacter arcticus</name>
    <dbReference type="NCBI Taxonomy" id="2080288"/>
    <lineage>
        <taxon>Bacteria</taxon>
        <taxon>Pseudomonadati</taxon>
        <taxon>Bacteroidota</taxon>
        <taxon>Cytophagia</taxon>
        <taxon>Cytophagales</taxon>
        <taxon>Hymenobacteraceae</taxon>
        <taxon>Pontibacter</taxon>
    </lineage>
</organism>
<feature type="binding site" evidence="11">
    <location>
        <position position="157"/>
    </location>
    <ligand>
        <name>Mn(2+)</name>
        <dbReference type="ChEBI" id="CHEBI:29035"/>
        <label>1</label>
    </ligand>
</feature>
<comment type="catalytic activity">
    <reaction evidence="8">
        <text>a 3'-end 3'-phospho-ribonucleotide-RNA + a 5'-end dephospho-ribonucleoside-RNA + GTP = a ribonucleotidyl-ribonucleotide-RNA + GMP + diphosphate</text>
        <dbReference type="Rhea" id="RHEA:68076"/>
        <dbReference type="Rhea" id="RHEA-COMP:10463"/>
        <dbReference type="Rhea" id="RHEA-COMP:13936"/>
        <dbReference type="Rhea" id="RHEA-COMP:17355"/>
        <dbReference type="ChEBI" id="CHEBI:33019"/>
        <dbReference type="ChEBI" id="CHEBI:37565"/>
        <dbReference type="ChEBI" id="CHEBI:58115"/>
        <dbReference type="ChEBI" id="CHEBI:83062"/>
        <dbReference type="ChEBI" id="CHEBI:138284"/>
        <dbReference type="ChEBI" id="CHEBI:173118"/>
        <dbReference type="EC" id="6.5.1.8"/>
    </reaction>
</comment>
<sequence>MKQKKIKKGRPNLTGKLTAQDLVKLGFPSGKPTGTALNIIHTYFTELPRLHQIELLQDVLAAPDQYQLHATLAPLAQAILHRKESAPISLNETKLPYTIYGAEGIEQGALSQMDIAMQLPVTQGGALMPDAHQGYGLPVGGVLATHHAVIPYGVGVDIGCRMSMSIFAINTSYLEANRDKLIKMLTDSTRFGNNAFKKPMDHEIMSRPEFSEIPVVRELKERAYMQLGSSGGGNHFVEFGEVELHGADNEFGLKPGSYLAILSHSGSRRLGANIAGYYTKVAMDACPLPQEAKHLAWLGLDTEAGQEYWLAMNLAGDYASACHHQIHERLAAKLGEAPLARIENHHNFAWKEKDATGKEVIVHRKGATPAGKGVMGIIPGTMATPGFIVRGKGEIASLNSASHGAGRTMSRTQAIKTLSQHEMSDYLKQANVALIGAGLDEAPRAYKDIHQVMAYQKDLVEVVGTFYPKIVRMNEDKKYVEVD</sequence>